<keyword evidence="1" id="KW-0732">Signal</keyword>
<dbReference type="Proteomes" id="UP000541352">
    <property type="component" value="Unassembled WGS sequence"/>
</dbReference>
<organism evidence="2 3">
    <name type="scientific">Runella defluvii</name>
    <dbReference type="NCBI Taxonomy" id="370973"/>
    <lineage>
        <taxon>Bacteria</taxon>
        <taxon>Pseudomonadati</taxon>
        <taxon>Bacteroidota</taxon>
        <taxon>Cytophagia</taxon>
        <taxon>Cytophagales</taxon>
        <taxon>Spirosomataceae</taxon>
        <taxon>Runella</taxon>
    </lineage>
</organism>
<feature type="chain" id="PRO_5031523881" description="Methane oxygenase PmoA" evidence="1">
    <location>
        <begin position="23"/>
        <end position="299"/>
    </location>
</feature>
<evidence type="ECO:0000313" key="2">
    <source>
        <dbReference type="EMBL" id="MBB3838423.1"/>
    </source>
</evidence>
<protein>
    <recommendedName>
        <fullName evidence="4">Methane oxygenase PmoA</fullName>
    </recommendedName>
</protein>
<evidence type="ECO:0008006" key="4">
    <source>
        <dbReference type="Google" id="ProtNLM"/>
    </source>
</evidence>
<feature type="signal peptide" evidence="1">
    <location>
        <begin position="1"/>
        <end position="22"/>
    </location>
</feature>
<dbReference type="EMBL" id="JACIBY010000004">
    <property type="protein sequence ID" value="MBB3838423.1"/>
    <property type="molecule type" value="Genomic_DNA"/>
</dbReference>
<dbReference type="RefSeq" id="WP_229601324.1">
    <property type="nucleotide sequence ID" value="NZ_JACIBY010000004.1"/>
</dbReference>
<evidence type="ECO:0000256" key="1">
    <source>
        <dbReference type="SAM" id="SignalP"/>
    </source>
</evidence>
<dbReference type="InterPro" id="IPR029475">
    <property type="entry name" value="DUF6807"/>
</dbReference>
<evidence type="ECO:0000313" key="3">
    <source>
        <dbReference type="Proteomes" id="UP000541352"/>
    </source>
</evidence>
<keyword evidence="3" id="KW-1185">Reference proteome</keyword>
<proteinExistence type="predicted"/>
<reference evidence="2 3" key="1">
    <citation type="submission" date="2020-08" db="EMBL/GenBank/DDBJ databases">
        <title>Genomic Encyclopedia of Type Strains, Phase IV (KMG-IV): sequencing the most valuable type-strain genomes for metagenomic binning, comparative biology and taxonomic classification.</title>
        <authorList>
            <person name="Goeker M."/>
        </authorList>
    </citation>
    <scope>NUCLEOTIDE SEQUENCE [LARGE SCALE GENOMIC DNA]</scope>
    <source>
        <strain evidence="2 3">DSM 17976</strain>
    </source>
</reference>
<dbReference type="Pfam" id="PF14100">
    <property type="entry name" value="DUF6807"/>
    <property type="match status" value="1"/>
</dbReference>
<gene>
    <name evidence="2" type="ORF">FHS57_002428</name>
</gene>
<comment type="caution">
    <text evidence="2">The sequence shown here is derived from an EMBL/GenBank/DDBJ whole genome shotgun (WGS) entry which is preliminary data.</text>
</comment>
<dbReference type="AlphaFoldDB" id="A0A7W6EQE3"/>
<name>A0A7W6EQE3_9BACT</name>
<sequence>MKSPHFYQFIAAFALVSSVAISQTKITAMKYNSKIDITINNNFFTSYIFSQDEKYPFFFPVNGPSNASVTSMRNGNYPHHSSLFFGCDRVNDGNYWQEGLEKGQIIALRTDIVQSGGEKVVIENECIWRRPNANAPVKDFRTITITAPSKDLYQIDFDVTMEMLMDVTILKTNHSLFSGRMDPDLAVINGGTMVNAEGNTGEKGTFGVKSSWIDCSGKRGDKVEGMTIMQHPSNPWYPSPWFTRDYGFFSPTPMYWPQDDKATVLKKGDKLALRYRVLVHAGDHKAANVAQLFEKYKSE</sequence>
<accession>A0A7W6EQE3</accession>